<evidence type="ECO:0000313" key="1">
    <source>
        <dbReference type="EMBL" id="KAH7847386.1"/>
    </source>
</evidence>
<evidence type="ECO:0000313" key="2">
    <source>
        <dbReference type="Proteomes" id="UP000828048"/>
    </source>
</evidence>
<organism evidence="1 2">
    <name type="scientific">Vaccinium darrowii</name>
    <dbReference type="NCBI Taxonomy" id="229202"/>
    <lineage>
        <taxon>Eukaryota</taxon>
        <taxon>Viridiplantae</taxon>
        <taxon>Streptophyta</taxon>
        <taxon>Embryophyta</taxon>
        <taxon>Tracheophyta</taxon>
        <taxon>Spermatophyta</taxon>
        <taxon>Magnoliopsida</taxon>
        <taxon>eudicotyledons</taxon>
        <taxon>Gunneridae</taxon>
        <taxon>Pentapetalae</taxon>
        <taxon>asterids</taxon>
        <taxon>Ericales</taxon>
        <taxon>Ericaceae</taxon>
        <taxon>Vaccinioideae</taxon>
        <taxon>Vaccinieae</taxon>
        <taxon>Vaccinium</taxon>
    </lineage>
</organism>
<reference evidence="1 2" key="1">
    <citation type="journal article" date="2021" name="Hortic Res">
        <title>High-quality reference genome and annotation aids understanding of berry development for evergreen blueberry (Vaccinium darrowii).</title>
        <authorList>
            <person name="Yu J."/>
            <person name="Hulse-Kemp A.M."/>
            <person name="Babiker E."/>
            <person name="Staton M."/>
        </authorList>
    </citation>
    <scope>NUCLEOTIDE SEQUENCE [LARGE SCALE GENOMIC DNA]</scope>
    <source>
        <strain evidence="2">cv. NJ 8807/NJ 8810</strain>
        <tissue evidence="1">Young leaf</tissue>
    </source>
</reference>
<protein>
    <submittedName>
        <fullName evidence="1">Uncharacterized protein</fullName>
    </submittedName>
</protein>
<comment type="caution">
    <text evidence="1">The sequence shown here is derived from an EMBL/GenBank/DDBJ whole genome shotgun (WGS) entry which is preliminary data.</text>
</comment>
<keyword evidence="2" id="KW-1185">Reference proteome</keyword>
<dbReference type="Proteomes" id="UP000828048">
    <property type="component" value="Chromosome 5"/>
</dbReference>
<dbReference type="EMBL" id="CM037155">
    <property type="protein sequence ID" value="KAH7847386.1"/>
    <property type="molecule type" value="Genomic_DNA"/>
</dbReference>
<gene>
    <name evidence="1" type="ORF">Vadar_025521</name>
</gene>
<accession>A0ACB7Y210</accession>
<name>A0ACB7Y210_9ERIC</name>
<proteinExistence type="predicted"/>
<sequence length="653" mass="73400">MHTERERDRERERSPAVVSSNCSEHFPRYRGFQRERTQIKQISITMDRALYKAASEGKVDILRQHIDRLEIQTTVNKNTALHVATQFGQSQCVDEILQVCPSLLCRENIRGETPLHMAAREGYADIVEALIECAKTIEQELESGLGGAAKKMLRATNVDGDTALHVAVRNCHLEEDKYLEVVKLLTREDPEFQHPANNANETPLYLAAERGFHGVALVFMLLETCTSPTYGGPSGRTALHAATLNDFTGQSIRRLLEWKKDLIEKVDTCGWTPLHCAAYNGNKEGVKQLLQTDESVAYITTTKNDGLETALHVATARGHISVMEELLSCNPDCWEMVNSKGKNVLHIAVAMEDESTIRFILNKPWLRHVINQKDNEGNTPLHLLTSSDCEVHELWKHNRADQQAFNNENMTPTDLVWSTFEDARITTSAETLFVDRLLDSQNLVERNISNVHDHIAKLRRARKHVKERRKIIKEAEKQREKTKKEEERARDEDVARDFQTIVIVAALIATITFAAAFAIPGGYDGNQGRHQGLAVLAKRAAFKAFVVTNTIAVVCSVTSMFLCFMAMVYTDEPDSEMRIANRFTPAVLLILVAMFAMMIAYVAAAFAVLAHPIALAVSTCIISCITFIVYFFEMKKFVSWIVTKTRASQALAV</sequence>